<accession>A0ABP0D4B1</accession>
<feature type="compositionally biased region" description="Low complexity" evidence="1">
    <location>
        <begin position="392"/>
        <end position="403"/>
    </location>
</feature>
<feature type="region of interest" description="Disordered" evidence="1">
    <location>
        <begin position="269"/>
        <end position="372"/>
    </location>
</feature>
<keyword evidence="2" id="KW-0812">Transmembrane</keyword>
<keyword evidence="2" id="KW-0472">Membrane</keyword>
<feature type="region of interest" description="Disordered" evidence="1">
    <location>
        <begin position="392"/>
        <end position="446"/>
    </location>
</feature>
<evidence type="ECO:0000313" key="4">
    <source>
        <dbReference type="Proteomes" id="UP001642501"/>
    </source>
</evidence>
<organism evidence="3 4">
    <name type="scientific">Sporothrix epigloea</name>
    <dbReference type="NCBI Taxonomy" id="1892477"/>
    <lineage>
        <taxon>Eukaryota</taxon>
        <taxon>Fungi</taxon>
        <taxon>Dikarya</taxon>
        <taxon>Ascomycota</taxon>
        <taxon>Pezizomycotina</taxon>
        <taxon>Sordariomycetes</taxon>
        <taxon>Sordariomycetidae</taxon>
        <taxon>Ophiostomatales</taxon>
        <taxon>Ophiostomataceae</taxon>
        <taxon>Sporothrix</taxon>
    </lineage>
</organism>
<keyword evidence="2" id="KW-1133">Transmembrane helix</keyword>
<comment type="caution">
    <text evidence="3">The sequence shown here is derived from an EMBL/GenBank/DDBJ whole genome shotgun (WGS) entry which is preliminary data.</text>
</comment>
<feature type="compositionally biased region" description="Low complexity" evidence="1">
    <location>
        <begin position="410"/>
        <end position="421"/>
    </location>
</feature>
<gene>
    <name evidence="3" type="ORF">SEPCBS57363_000369</name>
</gene>
<feature type="compositionally biased region" description="Basic and acidic residues" evidence="1">
    <location>
        <begin position="512"/>
        <end position="522"/>
    </location>
</feature>
<feature type="compositionally biased region" description="Polar residues" evidence="1">
    <location>
        <begin position="523"/>
        <end position="537"/>
    </location>
</feature>
<dbReference type="EMBL" id="CAWUOM010000003">
    <property type="protein sequence ID" value="CAK7263046.1"/>
    <property type="molecule type" value="Genomic_DNA"/>
</dbReference>
<sequence length="537" mass="56488">MATTTTHVVTSIATIFKSVIESSVVYSTVEVTITNAETQTNWDYITATTVGKRVILAPTSTMSEAMITAKFPVILPATSVTPDHTHTVAETAGIETVQARQAEPDASTLVAVQSTSTIYQAVTGAVTVTSTTVSTTTALKTSTTYQTLFQTKTVVLNAKTTVKATSTWTITSHFPVTLTVTAVATDAPSETSSTVAPALITNVASGKKKSSVSLSTGAIAGIAIAATFVGVALCVMLFFVWLRHQKQKREREAITEDYAYLGTGRSHGFDTAQAKRSNSGNGSGGNSPPLLYRNTYSGPPTNSARMSSVHRSSMAMAQVESNERGLPPTPWYTTKDNPNPNPNTNARPSPRISLSTSLATSPTSPTVSAQPYGNEMNHQLALGRAVHTRSGSAQTMATATSSTVFGGGNNSTRNSMRSNSGKTTRLSSSGNPHKRASSSGAGSGITNDTIAIDQFSEDASKESVYNYNKLTPTELASTPAPMKETQPDPPSPMLEPRLGPLRIMNASAPARDSVEELPKIDNESASCPPTTLSPIQP</sequence>
<feature type="compositionally biased region" description="Low complexity" evidence="1">
    <location>
        <begin position="342"/>
        <end position="369"/>
    </location>
</feature>
<keyword evidence="4" id="KW-1185">Reference proteome</keyword>
<dbReference type="Proteomes" id="UP001642501">
    <property type="component" value="Unassembled WGS sequence"/>
</dbReference>
<evidence type="ECO:0000313" key="3">
    <source>
        <dbReference type="EMBL" id="CAK7263046.1"/>
    </source>
</evidence>
<feature type="compositionally biased region" description="Polar residues" evidence="1">
    <location>
        <begin position="422"/>
        <end position="446"/>
    </location>
</feature>
<protein>
    <submittedName>
        <fullName evidence="3">Uncharacterized protein</fullName>
    </submittedName>
</protein>
<evidence type="ECO:0000256" key="2">
    <source>
        <dbReference type="SAM" id="Phobius"/>
    </source>
</evidence>
<evidence type="ECO:0000256" key="1">
    <source>
        <dbReference type="SAM" id="MobiDB-lite"/>
    </source>
</evidence>
<feature type="transmembrane region" description="Helical" evidence="2">
    <location>
        <begin position="218"/>
        <end position="242"/>
    </location>
</feature>
<name>A0ABP0D4B1_9PEZI</name>
<reference evidence="3 4" key="1">
    <citation type="submission" date="2024-01" db="EMBL/GenBank/DDBJ databases">
        <authorList>
            <person name="Allen C."/>
            <person name="Tagirdzhanova G."/>
        </authorList>
    </citation>
    <scope>NUCLEOTIDE SEQUENCE [LARGE SCALE GENOMIC DNA]</scope>
    <source>
        <strain evidence="3 4">CBS 573.63</strain>
    </source>
</reference>
<feature type="compositionally biased region" description="Polar residues" evidence="1">
    <location>
        <begin position="294"/>
        <end position="311"/>
    </location>
</feature>
<proteinExistence type="predicted"/>
<feature type="region of interest" description="Disordered" evidence="1">
    <location>
        <begin position="474"/>
        <end position="537"/>
    </location>
</feature>